<evidence type="ECO:0000313" key="1">
    <source>
        <dbReference type="EMBL" id="KAI4457281.1"/>
    </source>
</evidence>
<name>A0ACB9SRP9_HOLOL</name>
<comment type="caution">
    <text evidence="1">The sequence shown here is derived from an EMBL/GenBank/DDBJ whole genome shotgun (WGS) entry which is preliminary data.</text>
</comment>
<reference evidence="1" key="1">
    <citation type="submission" date="2022-04" db="EMBL/GenBank/DDBJ databases">
        <title>Chromosome-scale genome assembly of Holotrichia oblita Faldermann.</title>
        <authorList>
            <person name="Rongchong L."/>
        </authorList>
    </citation>
    <scope>NUCLEOTIDE SEQUENCE</scope>
    <source>
        <strain evidence="1">81SQS9</strain>
    </source>
</reference>
<keyword evidence="2" id="KW-1185">Reference proteome</keyword>
<evidence type="ECO:0000313" key="2">
    <source>
        <dbReference type="Proteomes" id="UP001056778"/>
    </source>
</evidence>
<dbReference type="Proteomes" id="UP001056778">
    <property type="component" value="Chromosome 8"/>
</dbReference>
<gene>
    <name evidence="1" type="ORF">MML48_8g00010309</name>
</gene>
<sequence length="300" mass="34019">MKNSNRSIWKLNPKWELPIPLQSVIASLPRGFLQDYGFVLLAKAKEMTVAKDWTTSLVLLRALENEIKHANSITQLLEECPAPPIDKQALANSCKACLETNDSVLPRTEVTEQCVLCLLNLGYWDFFVNLDKRFIYFELGKAIAIACQDLNKYKGPKKFSKDLWDLTLPAFIMPPSQSKKSNSSGSSLLVHREIPVNNTKMTILSFFSRLRDGNALRVVISLLTKLYNVLKDEASLELNVEYGNLWPAVVTNANSYIIESVSEVLLQIVDQALKFYPYNVSWLRLIGDINFLEKKNSKTL</sequence>
<accession>A0ACB9SRP9</accession>
<dbReference type="EMBL" id="CM043022">
    <property type="protein sequence ID" value="KAI4457281.1"/>
    <property type="molecule type" value="Genomic_DNA"/>
</dbReference>
<proteinExistence type="predicted"/>
<protein>
    <submittedName>
        <fullName evidence="1">Uncharacterized protein</fullName>
    </submittedName>
</protein>
<organism evidence="1 2">
    <name type="scientific">Holotrichia oblita</name>
    <name type="common">Chafer beetle</name>
    <dbReference type="NCBI Taxonomy" id="644536"/>
    <lineage>
        <taxon>Eukaryota</taxon>
        <taxon>Metazoa</taxon>
        <taxon>Ecdysozoa</taxon>
        <taxon>Arthropoda</taxon>
        <taxon>Hexapoda</taxon>
        <taxon>Insecta</taxon>
        <taxon>Pterygota</taxon>
        <taxon>Neoptera</taxon>
        <taxon>Endopterygota</taxon>
        <taxon>Coleoptera</taxon>
        <taxon>Polyphaga</taxon>
        <taxon>Scarabaeiformia</taxon>
        <taxon>Scarabaeidae</taxon>
        <taxon>Melolonthinae</taxon>
        <taxon>Holotrichia</taxon>
    </lineage>
</organism>